<evidence type="ECO:0000313" key="4">
    <source>
        <dbReference type="Proteomes" id="UP000504607"/>
    </source>
</evidence>
<dbReference type="InParanoid" id="A0A6I9QNU9"/>
<dbReference type="FunCoup" id="A0A6I9QNU9">
    <property type="interactions" value="434"/>
</dbReference>
<evidence type="ECO:0000256" key="3">
    <source>
        <dbReference type="RuleBase" id="RU004328"/>
    </source>
</evidence>
<proteinExistence type="inferred from homology"/>
<organism evidence="4 5">
    <name type="scientific">Elaeis guineensis var. tenera</name>
    <name type="common">Oil palm</name>
    <dbReference type="NCBI Taxonomy" id="51953"/>
    <lineage>
        <taxon>Eukaryota</taxon>
        <taxon>Viridiplantae</taxon>
        <taxon>Streptophyta</taxon>
        <taxon>Embryophyta</taxon>
        <taxon>Tracheophyta</taxon>
        <taxon>Spermatophyta</taxon>
        <taxon>Magnoliopsida</taxon>
        <taxon>Liliopsida</taxon>
        <taxon>Arecaceae</taxon>
        <taxon>Arecoideae</taxon>
        <taxon>Cocoseae</taxon>
        <taxon>Elaeidinae</taxon>
        <taxon>Elaeis</taxon>
    </lineage>
</organism>
<accession>A0A6I9QNU9</accession>
<dbReference type="Proteomes" id="UP000504607">
    <property type="component" value="Chromosome 1"/>
</dbReference>
<protein>
    <submittedName>
        <fullName evidence="5">Ribonuclease 3</fullName>
    </submittedName>
</protein>
<dbReference type="SUPFAM" id="SSF55895">
    <property type="entry name" value="Ribonuclease Rh-like"/>
    <property type="match status" value="1"/>
</dbReference>
<dbReference type="OrthoDB" id="435754at2759"/>
<dbReference type="InterPro" id="IPR001568">
    <property type="entry name" value="RNase_T2-like"/>
</dbReference>
<name>A0A6I9QNU9_ELAGV</name>
<dbReference type="InterPro" id="IPR033697">
    <property type="entry name" value="Ribonuclease_T2_eukaryotic"/>
</dbReference>
<dbReference type="RefSeq" id="XP_010912919.1">
    <property type="nucleotide sequence ID" value="XM_010914617.2"/>
</dbReference>
<dbReference type="GO" id="GO:0005576">
    <property type="term" value="C:extracellular region"/>
    <property type="evidence" value="ECO:0007669"/>
    <property type="project" value="TreeGrafter"/>
</dbReference>
<dbReference type="PANTHER" id="PTHR11240:SF57">
    <property type="entry name" value="OS09G0538000 PROTEIN"/>
    <property type="match status" value="1"/>
</dbReference>
<dbReference type="GeneID" id="105038719"/>
<dbReference type="AlphaFoldDB" id="A0A6I9QNU9"/>
<dbReference type="CDD" id="cd01061">
    <property type="entry name" value="RNase_T2_euk"/>
    <property type="match status" value="1"/>
</dbReference>
<evidence type="ECO:0000313" key="5">
    <source>
        <dbReference type="RefSeq" id="XP_010912919.1"/>
    </source>
</evidence>
<dbReference type="GO" id="GO:0003723">
    <property type="term" value="F:RNA binding"/>
    <property type="evidence" value="ECO:0007669"/>
    <property type="project" value="InterPro"/>
</dbReference>
<keyword evidence="4" id="KW-1185">Reference proteome</keyword>
<evidence type="ECO:0000256" key="2">
    <source>
        <dbReference type="ARBA" id="ARBA00023157"/>
    </source>
</evidence>
<reference evidence="5" key="1">
    <citation type="submission" date="2025-08" db="UniProtKB">
        <authorList>
            <consortium name="RefSeq"/>
        </authorList>
    </citation>
    <scope>IDENTIFICATION</scope>
</reference>
<dbReference type="Pfam" id="PF00445">
    <property type="entry name" value="Ribonuclease_T2"/>
    <property type="match status" value="1"/>
</dbReference>
<dbReference type="GO" id="GO:0033897">
    <property type="term" value="F:ribonuclease T2 activity"/>
    <property type="evidence" value="ECO:0007669"/>
    <property type="project" value="InterPro"/>
</dbReference>
<keyword evidence="2" id="KW-1015">Disulfide bond</keyword>
<dbReference type="GO" id="GO:0006401">
    <property type="term" value="P:RNA catabolic process"/>
    <property type="evidence" value="ECO:0007669"/>
    <property type="project" value="TreeGrafter"/>
</dbReference>
<gene>
    <name evidence="5" type="primary">LOC105038719</name>
</gene>
<dbReference type="InterPro" id="IPR036430">
    <property type="entry name" value="RNase_T2-like_sf"/>
</dbReference>
<dbReference type="Gene3D" id="3.90.730.10">
    <property type="entry name" value="Ribonuclease T2-like"/>
    <property type="match status" value="1"/>
</dbReference>
<dbReference type="PANTHER" id="PTHR11240">
    <property type="entry name" value="RIBONUCLEASE T2"/>
    <property type="match status" value="1"/>
</dbReference>
<dbReference type="KEGG" id="egu:105038719"/>
<sequence length="251" mass="28214">MEAKRSSTVSGVVVAFLLGVLFVSPLINAKSFDFFLLVLMWPGAYCSQSTCCMPTTGPPKNDFFVRGLWTYNSDTGEAVTKCNGTSFDVKQLSSLMDDLHSYWSNIKCPSNNGIGNWKSTWKTYGVCSGMNETAYFETALQLRTRVDPLYLLNKNGILQSSWKLYDISDIESAIAEGIKATPVLRCSKGPWGYFQLYEIYICVDKDGKSIIECPVKPRFTCYRKVLFYPFDNEQPHNISTANPIQMPISVE</sequence>
<comment type="similarity">
    <text evidence="1 3">Belongs to the RNase T2 family.</text>
</comment>
<evidence type="ECO:0000256" key="1">
    <source>
        <dbReference type="ARBA" id="ARBA00007469"/>
    </source>
</evidence>